<dbReference type="FunFam" id="1.10.10.10:FF:000322">
    <property type="entry name" value="Probable disease resistance protein At1g63360"/>
    <property type="match status" value="1"/>
</dbReference>
<keyword evidence="5" id="KW-0611">Plant defense</keyword>
<dbReference type="Pfam" id="PF18052">
    <property type="entry name" value="Rx_N"/>
    <property type="match status" value="1"/>
</dbReference>
<dbReference type="Pfam" id="PF23559">
    <property type="entry name" value="WHD_DRP"/>
    <property type="match status" value="1"/>
</dbReference>
<dbReference type="Pfam" id="PF00931">
    <property type="entry name" value="NB-ARC"/>
    <property type="match status" value="1"/>
</dbReference>
<organism evidence="11 12">
    <name type="scientific">Ilex paraguariensis</name>
    <name type="common">yerba mate</name>
    <dbReference type="NCBI Taxonomy" id="185542"/>
    <lineage>
        <taxon>Eukaryota</taxon>
        <taxon>Viridiplantae</taxon>
        <taxon>Streptophyta</taxon>
        <taxon>Embryophyta</taxon>
        <taxon>Tracheophyta</taxon>
        <taxon>Spermatophyta</taxon>
        <taxon>Magnoliopsida</taxon>
        <taxon>eudicotyledons</taxon>
        <taxon>Gunneridae</taxon>
        <taxon>Pentapetalae</taxon>
        <taxon>asterids</taxon>
        <taxon>campanulids</taxon>
        <taxon>Aquifoliales</taxon>
        <taxon>Aquifoliaceae</taxon>
        <taxon>Ilex</taxon>
    </lineage>
</organism>
<feature type="domain" description="Disease resistance R13L4/SHOC-2-like LRR" evidence="10">
    <location>
        <begin position="555"/>
        <end position="710"/>
    </location>
</feature>
<evidence type="ECO:0000256" key="6">
    <source>
        <dbReference type="ARBA" id="ARBA00022840"/>
    </source>
</evidence>
<dbReference type="InterPro" id="IPR058922">
    <property type="entry name" value="WHD_DRP"/>
</dbReference>
<dbReference type="InterPro" id="IPR041118">
    <property type="entry name" value="Rx_N"/>
</dbReference>
<dbReference type="AlphaFoldDB" id="A0ABC8R0D0"/>
<gene>
    <name evidence="11" type="ORF">ILEXP_LOCUS4434</name>
</gene>
<dbReference type="Gene3D" id="3.80.10.10">
    <property type="entry name" value="Ribonuclease Inhibitor"/>
    <property type="match status" value="1"/>
</dbReference>
<dbReference type="CDD" id="cd14798">
    <property type="entry name" value="RX-CC_like"/>
    <property type="match status" value="1"/>
</dbReference>
<comment type="caution">
    <text evidence="11">The sequence shown here is derived from an EMBL/GenBank/DDBJ whole genome shotgun (WGS) entry which is preliminary data.</text>
</comment>
<dbReference type="FunFam" id="3.40.50.300:FF:001091">
    <property type="entry name" value="Probable disease resistance protein At1g61300"/>
    <property type="match status" value="1"/>
</dbReference>
<dbReference type="InterPro" id="IPR027417">
    <property type="entry name" value="P-loop_NTPase"/>
</dbReference>
<feature type="domain" description="Disease resistance protein winged helix" evidence="9">
    <location>
        <begin position="439"/>
        <end position="510"/>
    </location>
</feature>
<dbReference type="InterPro" id="IPR055414">
    <property type="entry name" value="LRR_R13L4/SHOC2-like"/>
</dbReference>
<dbReference type="SUPFAM" id="SSF52047">
    <property type="entry name" value="RNI-like"/>
    <property type="match status" value="1"/>
</dbReference>
<feature type="domain" description="Disease resistance N-terminal" evidence="8">
    <location>
        <begin position="12"/>
        <end position="96"/>
    </location>
</feature>
<keyword evidence="6" id="KW-0067">ATP-binding</keyword>
<evidence type="ECO:0000256" key="1">
    <source>
        <dbReference type="ARBA" id="ARBA00008894"/>
    </source>
</evidence>
<evidence type="ECO:0000256" key="4">
    <source>
        <dbReference type="ARBA" id="ARBA00022741"/>
    </source>
</evidence>
<keyword evidence="2" id="KW-0433">Leucine-rich repeat</keyword>
<evidence type="ECO:0000313" key="11">
    <source>
        <dbReference type="EMBL" id="CAK9137417.1"/>
    </source>
</evidence>
<reference evidence="11 12" key="1">
    <citation type="submission" date="2024-02" db="EMBL/GenBank/DDBJ databases">
        <authorList>
            <person name="Vignale AGUSTIN F."/>
            <person name="Sosa J E."/>
            <person name="Modenutti C."/>
        </authorList>
    </citation>
    <scope>NUCLEOTIDE SEQUENCE [LARGE SCALE GENOMIC DNA]</scope>
</reference>
<dbReference type="InterPro" id="IPR003591">
    <property type="entry name" value="Leu-rich_rpt_typical-subtyp"/>
</dbReference>
<dbReference type="GO" id="GO:0005524">
    <property type="term" value="F:ATP binding"/>
    <property type="evidence" value="ECO:0007669"/>
    <property type="project" value="UniProtKB-KW"/>
</dbReference>
<evidence type="ECO:0000259" key="10">
    <source>
        <dbReference type="Pfam" id="PF23598"/>
    </source>
</evidence>
<dbReference type="InterPro" id="IPR032675">
    <property type="entry name" value="LRR_dom_sf"/>
</dbReference>
<dbReference type="SMART" id="SM00369">
    <property type="entry name" value="LRR_TYP"/>
    <property type="match status" value="2"/>
</dbReference>
<accession>A0ABC8R0D0</accession>
<dbReference type="Proteomes" id="UP001642360">
    <property type="component" value="Unassembled WGS sequence"/>
</dbReference>
<evidence type="ECO:0000256" key="2">
    <source>
        <dbReference type="ARBA" id="ARBA00022614"/>
    </source>
</evidence>
<dbReference type="PANTHER" id="PTHR23155:SF1205">
    <property type="entry name" value="DISEASE RESISTANCE PROTEIN RPM1"/>
    <property type="match status" value="1"/>
</dbReference>
<dbReference type="SUPFAM" id="SSF52540">
    <property type="entry name" value="P-loop containing nucleoside triphosphate hydrolases"/>
    <property type="match status" value="1"/>
</dbReference>
<protein>
    <submittedName>
        <fullName evidence="11">Uncharacterized protein</fullName>
    </submittedName>
</protein>
<proteinExistence type="inferred from homology"/>
<dbReference type="EMBL" id="CAUOFW020000817">
    <property type="protein sequence ID" value="CAK9137417.1"/>
    <property type="molecule type" value="Genomic_DNA"/>
</dbReference>
<dbReference type="Gene3D" id="1.10.8.430">
    <property type="entry name" value="Helical domain of apoptotic protease-activating factors"/>
    <property type="match status" value="1"/>
</dbReference>
<evidence type="ECO:0000259" key="8">
    <source>
        <dbReference type="Pfam" id="PF18052"/>
    </source>
</evidence>
<dbReference type="PRINTS" id="PR00364">
    <property type="entry name" value="DISEASERSIST"/>
</dbReference>
<evidence type="ECO:0000313" key="12">
    <source>
        <dbReference type="Proteomes" id="UP001642360"/>
    </source>
</evidence>
<dbReference type="Pfam" id="PF23598">
    <property type="entry name" value="LRR_14"/>
    <property type="match status" value="1"/>
</dbReference>
<dbReference type="InterPro" id="IPR002182">
    <property type="entry name" value="NB-ARC"/>
</dbReference>
<evidence type="ECO:0000259" key="7">
    <source>
        <dbReference type="Pfam" id="PF00931"/>
    </source>
</evidence>
<dbReference type="GO" id="GO:0051607">
    <property type="term" value="P:defense response to virus"/>
    <property type="evidence" value="ECO:0007669"/>
    <property type="project" value="UniProtKB-ARBA"/>
</dbReference>
<evidence type="ECO:0000256" key="3">
    <source>
        <dbReference type="ARBA" id="ARBA00022737"/>
    </source>
</evidence>
<dbReference type="InterPro" id="IPR042197">
    <property type="entry name" value="Apaf_helical"/>
</dbReference>
<dbReference type="Gene3D" id="1.20.5.4130">
    <property type="match status" value="1"/>
</dbReference>
<dbReference type="Gene3D" id="3.40.50.300">
    <property type="entry name" value="P-loop containing nucleotide triphosphate hydrolases"/>
    <property type="match status" value="1"/>
</dbReference>
<dbReference type="Gene3D" id="1.10.10.10">
    <property type="entry name" value="Winged helix-like DNA-binding domain superfamily/Winged helix DNA-binding domain"/>
    <property type="match status" value="1"/>
</dbReference>
<comment type="similarity">
    <text evidence="1">Belongs to the disease resistance NB-LRR family.</text>
</comment>
<feature type="domain" description="NB-ARC" evidence="7">
    <location>
        <begin position="178"/>
        <end position="353"/>
    </location>
</feature>
<keyword evidence="4" id="KW-0547">Nucleotide-binding</keyword>
<dbReference type="InterPro" id="IPR038005">
    <property type="entry name" value="RX-like_CC"/>
</dbReference>
<keyword evidence="3" id="KW-0677">Repeat</keyword>
<dbReference type="FunFam" id="1.10.8.430:FF:000003">
    <property type="entry name" value="Probable disease resistance protein At5g66910"/>
    <property type="match status" value="1"/>
</dbReference>
<name>A0ABC8R0D0_9AQUA</name>
<evidence type="ECO:0000259" key="9">
    <source>
        <dbReference type="Pfam" id="PF23559"/>
    </source>
</evidence>
<dbReference type="InterPro" id="IPR044974">
    <property type="entry name" value="Disease_R_plants"/>
</dbReference>
<keyword evidence="12" id="KW-1185">Reference proteome</keyword>
<dbReference type="InterPro" id="IPR036388">
    <property type="entry name" value="WH-like_DNA-bd_sf"/>
</dbReference>
<dbReference type="PANTHER" id="PTHR23155">
    <property type="entry name" value="DISEASE RESISTANCE PROTEIN RP"/>
    <property type="match status" value="1"/>
</dbReference>
<sequence>MGAIMAQAAADYLIRKLTSAIENEASLIGGLRDELHEIKLEFISMRSFLEDADKKGGVLTQGERAWVGSIRDLAHEVEDAIDEFMYHVNKQHNGGKFTSLLYQTIRLPKNLWARHQIAIKLQKINRKIKSIDERRKRFAIERIEGTSSVEDQKTLFNYAESSFFIKEDKLVGIEDDNKLLVKWLTEEEQQCSTVISVVGMGGSGKTTLVSKAFNSLIVKRHFDCHAWITVSQKYVVDDLLRRMIEEFYGAAKETVPTNLNTMGFRELVSTLLSYLGAKRYLIILDDVWSSKLWEEINVSLPDEGCGSRVILTTRNENIASSSFGVKSHVHHVKPLGEKEAWELFSLKAFSNNLGRLCPQELQILARKLVDKCEGLPLALVALGSAMSSKKLVSEWQKVNNSLDFELRNNPSLQKMKLILLISFNELPYNLKHCFLYCCLFPEDYVLKRKRLIRLWMADRFVEKVKGITPEEVADSYLMELIHRNMLQVVRRNPSGRPKRCKLHDLLREIALSIAAAENFGALYDDEEASKESGARRLSIQTITEQIKSLNGMSKLRSLLVFIDYRISPSLVTLPTGLRLLRVLDLQRAPIKKLPDELGVLFNLRYLSLKATNVKELPKSIGRLSNLQTLDVAHTRIEVLPTGITNLKNLRYLVMFRSSPHGTEVFEYYFGIRTPPNIYKLKNLQVLSCVEAESDLMRRIRSMTQLTRFSITR</sequence>
<evidence type="ECO:0000256" key="5">
    <source>
        <dbReference type="ARBA" id="ARBA00022821"/>
    </source>
</evidence>